<feature type="compositionally biased region" description="Basic and acidic residues" evidence="1">
    <location>
        <begin position="516"/>
        <end position="530"/>
    </location>
</feature>
<dbReference type="InParanoid" id="S2K8R5"/>
<proteinExistence type="predicted"/>
<feature type="compositionally biased region" description="Basic residues" evidence="1">
    <location>
        <begin position="557"/>
        <end position="570"/>
    </location>
</feature>
<feature type="compositionally biased region" description="Polar residues" evidence="1">
    <location>
        <begin position="245"/>
        <end position="255"/>
    </location>
</feature>
<feature type="region of interest" description="Disordered" evidence="1">
    <location>
        <begin position="371"/>
        <end position="706"/>
    </location>
</feature>
<dbReference type="OrthoDB" id="2291042at2759"/>
<dbReference type="VEuPathDB" id="FungiDB:HMPREF1544_04547"/>
<protein>
    <submittedName>
        <fullName evidence="2">Uncharacterized protein</fullName>
    </submittedName>
</protein>
<feature type="compositionally biased region" description="Basic and acidic residues" evidence="1">
    <location>
        <begin position="414"/>
        <end position="424"/>
    </location>
</feature>
<keyword evidence="3" id="KW-1185">Reference proteome</keyword>
<feature type="compositionally biased region" description="Polar residues" evidence="1">
    <location>
        <begin position="379"/>
        <end position="388"/>
    </location>
</feature>
<evidence type="ECO:0000313" key="2">
    <source>
        <dbReference type="EMBL" id="EPB88675.1"/>
    </source>
</evidence>
<feature type="compositionally biased region" description="Pro residues" evidence="1">
    <location>
        <begin position="389"/>
        <end position="398"/>
    </location>
</feature>
<organism evidence="2 3">
    <name type="scientific">Mucor circinelloides f. circinelloides (strain 1006PhL)</name>
    <name type="common">Mucormycosis agent</name>
    <name type="synonym">Calyptromyces circinelloides</name>
    <dbReference type="NCBI Taxonomy" id="1220926"/>
    <lineage>
        <taxon>Eukaryota</taxon>
        <taxon>Fungi</taxon>
        <taxon>Fungi incertae sedis</taxon>
        <taxon>Mucoromycota</taxon>
        <taxon>Mucoromycotina</taxon>
        <taxon>Mucoromycetes</taxon>
        <taxon>Mucorales</taxon>
        <taxon>Mucorineae</taxon>
        <taxon>Mucoraceae</taxon>
        <taxon>Mucor</taxon>
    </lineage>
</organism>
<evidence type="ECO:0000313" key="3">
    <source>
        <dbReference type="Proteomes" id="UP000014254"/>
    </source>
</evidence>
<feature type="compositionally biased region" description="Basic residues" evidence="1">
    <location>
        <begin position="595"/>
        <end position="605"/>
    </location>
</feature>
<feature type="region of interest" description="Disordered" evidence="1">
    <location>
        <begin position="56"/>
        <end position="76"/>
    </location>
</feature>
<sequence>MGLLKLGSLYKKKSKKDTLPPPVPAPVAPKLIEPISLELNLDLNNSSSIHDTRTIATTTLPQQQRNTNNTPAGSGSLFDDIFSELTTSKPVAQQDAMQNEISLAVALSQQLQLEETNSTNRMTGTAQKGSNTVSSSSNKNEASSSNVADFLLGGDSIYSSYLRNISALDHEPSNSTFSTSMFDNLLGNNKQTTATTTTTTTTTPAAASNNSNANVPIATKVVLDSDISDSDEDSKNDSEDDNSSQLLNYDGNQRMTRGVRPIMERRTQDNRLLVQRKIDNWANRVDPEANQVESNESMINRMKDRHRNQVKMAALRQQQQDQQQQHPQYSMMPHHMVAQPYGPAAIPLSPNVVLPHPGMLMDPAQMYYSTPINDYPETPGSNTQLHQSTPPPPPPVPLPSGFLPNPSHATLAIPHKDKEDKNDQHVATAAAAAAAAAERPFPTQSYSTPTSSGRPKPSRSPPAVPSAEIATFSVTSTSADSSNVNVNAQTQEPSPASSSVTLQSSLPTDVEDEASDDKSVIVESPVKEHVQPSTIEDETIGAEADAESSDDEERKSVILRKKKSMKKLRQKQQGSVDGSDTNHRQIRSSRSAPNLKKKQSSKKMSKSTSRSSSRRNSQETCTPPSELISTPPPLPSNYEEEHHYHLPRSYSHQQMHPVSSPPPPLPSTQQQQQHHYHHHPQQQNRQYQRQSLRHMKSEPELPRRSQYLPAQQQQLNNEWERMQVHQREQQLKKQYLQSGHNNSLPAISTSHHPQQPMPYMPMYSTPVYYPSMPPSMMPYSAGSGMDAYNSAPPQQQQQQDAAHRASMMSSYYQQPQGYYHPSHR</sequence>
<evidence type="ECO:0000256" key="1">
    <source>
        <dbReference type="SAM" id="MobiDB-lite"/>
    </source>
</evidence>
<feature type="compositionally biased region" description="Polar residues" evidence="1">
    <location>
        <begin position="472"/>
        <end position="507"/>
    </location>
</feature>
<feature type="region of interest" description="Disordered" evidence="1">
    <location>
        <begin position="118"/>
        <end position="144"/>
    </location>
</feature>
<dbReference type="STRING" id="1220926.S2K8R5"/>
<feature type="compositionally biased region" description="Low complexity" evidence="1">
    <location>
        <begin position="681"/>
        <end position="690"/>
    </location>
</feature>
<feature type="compositionally biased region" description="Polar residues" evidence="1">
    <location>
        <begin position="807"/>
        <end position="816"/>
    </location>
</feature>
<name>S2K8R5_MUCC1</name>
<feature type="region of interest" description="Disordered" evidence="1">
    <location>
        <begin position="226"/>
        <end position="258"/>
    </location>
</feature>
<feature type="compositionally biased region" description="Acidic residues" evidence="1">
    <location>
        <begin position="226"/>
        <end position="242"/>
    </location>
</feature>
<reference evidence="3" key="1">
    <citation type="submission" date="2013-05" db="EMBL/GenBank/DDBJ databases">
        <title>The Genome sequence of Mucor circinelloides f. circinelloides 1006PhL.</title>
        <authorList>
            <consortium name="The Broad Institute Genomics Platform"/>
            <person name="Cuomo C."/>
            <person name="Earl A."/>
            <person name="Findley K."/>
            <person name="Lee S.C."/>
            <person name="Walker B."/>
            <person name="Young S."/>
            <person name="Zeng Q."/>
            <person name="Gargeya S."/>
            <person name="Fitzgerald M."/>
            <person name="Haas B."/>
            <person name="Abouelleil A."/>
            <person name="Allen A.W."/>
            <person name="Alvarado L."/>
            <person name="Arachchi H.M."/>
            <person name="Berlin A.M."/>
            <person name="Chapman S.B."/>
            <person name="Gainer-Dewar J."/>
            <person name="Goldberg J."/>
            <person name="Griggs A."/>
            <person name="Gujja S."/>
            <person name="Hansen M."/>
            <person name="Howarth C."/>
            <person name="Imamovic A."/>
            <person name="Ireland A."/>
            <person name="Larimer J."/>
            <person name="McCowan C."/>
            <person name="Murphy C."/>
            <person name="Pearson M."/>
            <person name="Poon T.W."/>
            <person name="Priest M."/>
            <person name="Roberts A."/>
            <person name="Saif S."/>
            <person name="Shea T."/>
            <person name="Sisk P."/>
            <person name="Sykes S."/>
            <person name="Wortman J."/>
            <person name="Nusbaum C."/>
            <person name="Birren B."/>
        </authorList>
    </citation>
    <scope>NUCLEOTIDE SEQUENCE [LARGE SCALE GENOMIC DNA]</scope>
    <source>
        <strain evidence="3">1006PhL</strain>
    </source>
</reference>
<dbReference type="OMA" id="PIMERRT"/>
<dbReference type="Proteomes" id="UP000014254">
    <property type="component" value="Unassembled WGS sequence"/>
</dbReference>
<feature type="compositionally biased region" description="Polar residues" evidence="1">
    <location>
        <begin position="56"/>
        <end position="73"/>
    </location>
</feature>
<dbReference type="eggNOG" id="ENOG502RAR2">
    <property type="taxonomic scope" value="Eukaryota"/>
</dbReference>
<feature type="compositionally biased region" description="Low complexity" evidence="1">
    <location>
        <begin position="134"/>
        <end position="144"/>
    </location>
</feature>
<dbReference type="AlphaFoldDB" id="S2K8R5"/>
<feature type="compositionally biased region" description="Polar residues" evidence="1">
    <location>
        <begin position="118"/>
        <end position="133"/>
    </location>
</feature>
<accession>S2K8R5</accession>
<gene>
    <name evidence="2" type="ORF">HMPREF1544_04547</name>
</gene>
<feature type="compositionally biased region" description="Low complexity" evidence="1">
    <location>
        <begin position="427"/>
        <end position="437"/>
    </location>
</feature>
<feature type="compositionally biased region" description="Acidic residues" evidence="1">
    <location>
        <begin position="535"/>
        <end position="551"/>
    </location>
</feature>
<feature type="compositionally biased region" description="Low complexity" evidence="1">
    <location>
        <begin position="606"/>
        <end position="615"/>
    </location>
</feature>
<feature type="region of interest" description="Disordered" evidence="1">
    <location>
        <begin position="783"/>
        <end position="824"/>
    </location>
</feature>
<dbReference type="EMBL" id="KE123947">
    <property type="protein sequence ID" value="EPB88675.1"/>
    <property type="molecule type" value="Genomic_DNA"/>
</dbReference>